<dbReference type="Pfam" id="PF07521">
    <property type="entry name" value="RMMBL"/>
    <property type="match status" value="1"/>
</dbReference>
<dbReference type="InterPro" id="IPR001279">
    <property type="entry name" value="Metallo-B-lactamas"/>
</dbReference>
<dbReference type="SMART" id="SM00849">
    <property type="entry name" value="Lactamase_B"/>
    <property type="match status" value="1"/>
</dbReference>
<dbReference type="GO" id="GO:0016787">
    <property type="term" value="F:hydrolase activity"/>
    <property type="evidence" value="ECO:0007669"/>
    <property type="project" value="UniProtKB-KW"/>
</dbReference>
<feature type="region of interest" description="Disordered" evidence="2">
    <location>
        <begin position="112"/>
        <end position="132"/>
    </location>
</feature>
<dbReference type="Pfam" id="PF10996">
    <property type="entry name" value="Beta-Casp"/>
    <property type="match status" value="1"/>
</dbReference>
<dbReference type="PANTHER" id="PTHR11203:SF37">
    <property type="entry name" value="INTEGRATOR COMPLEX SUBUNIT 11"/>
    <property type="match status" value="1"/>
</dbReference>
<evidence type="ECO:0000259" key="4">
    <source>
        <dbReference type="SMART" id="SM01027"/>
    </source>
</evidence>
<dbReference type="RefSeq" id="WP_089270945.1">
    <property type="nucleotide sequence ID" value="NZ_FZOC01000001.1"/>
</dbReference>
<dbReference type="InterPro" id="IPR036866">
    <property type="entry name" value="RibonucZ/Hydroxyglut_hydro"/>
</dbReference>
<dbReference type="Gene3D" id="3.60.15.10">
    <property type="entry name" value="Ribonuclease Z/Hydroxyacylglutathione hydrolase-like"/>
    <property type="match status" value="1"/>
</dbReference>
<dbReference type="PROSITE" id="PS51257">
    <property type="entry name" value="PROKAR_LIPOPROTEIN"/>
    <property type="match status" value="1"/>
</dbReference>
<dbReference type="OrthoDB" id="9803916at2"/>
<dbReference type="InterPro" id="IPR022712">
    <property type="entry name" value="Beta_Casp"/>
</dbReference>
<evidence type="ECO:0000313" key="6">
    <source>
        <dbReference type="Proteomes" id="UP000198324"/>
    </source>
</evidence>
<keyword evidence="6" id="KW-1185">Reference proteome</keyword>
<evidence type="ECO:0000256" key="2">
    <source>
        <dbReference type="SAM" id="MobiDB-lite"/>
    </source>
</evidence>
<name>A0A238XN25_9BACT</name>
<reference evidence="5 6" key="1">
    <citation type="submission" date="2017-06" db="EMBL/GenBank/DDBJ databases">
        <authorList>
            <person name="Kim H.J."/>
            <person name="Triplett B.A."/>
        </authorList>
    </citation>
    <scope>NUCLEOTIDE SEQUENCE [LARGE SCALE GENOMIC DNA]</scope>
    <source>
        <strain evidence="5 6">DSM 13116</strain>
    </source>
</reference>
<dbReference type="Proteomes" id="UP000198324">
    <property type="component" value="Unassembled WGS sequence"/>
</dbReference>
<dbReference type="AlphaFoldDB" id="A0A238XN25"/>
<feature type="domain" description="Metallo-beta-lactamase" evidence="3">
    <location>
        <begin position="13"/>
        <end position="276"/>
    </location>
</feature>
<evidence type="ECO:0000313" key="5">
    <source>
        <dbReference type="EMBL" id="SNR60100.1"/>
    </source>
</evidence>
<protein>
    <submittedName>
        <fullName evidence="5">Metallo-beta-lactamase family protein</fullName>
    </submittedName>
</protein>
<dbReference type="InterPro" id="IPR011108">
    <property type="entry name" value="RMMBL"/>
</dbReference>
<gene>
    <name evidence="5" type="ORF">SAMN04488503_0272</name>
</gene>
<dbReference type="InterPro" id="IPR050698">
    <property type="entry name" value="MBL"/>
</dbReference>
<dbReference type="CDD" id="cd16295">
    <property type="entry name" value="TTHA0252-CPSF-like_MBL-fold"/>
    <property type="match status" value="1"/>
</dbReference>
<dbReference type="SMART" id="SM01027">
    <property type="entry name" value="Beta-Casp"/>
    <property type="match status" value="1"/>
</dbReference>
<dbReference type="EMBL" id="FZOC01000001">
    <property type="protein sequence ID" value="SNR60100.1"/>
    <property type="molecule type" value="Genomic_DNA"/>
</dbReference>
<proteinExistence type="predicted"/>
<sequence>MKINFLGAAQAVTGSCYILETGGHRFSIDCGMHQGNKEIEKRNLNMDNYRPASLDFVLVTHAHIDHIGLLPRLVGAGFKGKIYATPPTMDLMKILLLDSAHIQEMDAEQRMRRNQRKGRGAPSAPAMERRGKAVPATHFPPVERRAAMMEQPLYTTEDATATFPLIHAVQYDTPFEPAPGIRVTYRDAGHILGSAFVEVEYVEDGKPTKIIFSGDLGRPDQLILRDPSTGGRADYLFLESTYGDRDHKSSESSREELAQAIAYSYKNREKVIIPAFAVERTQQILYTLFLLREENKLPADMPIFLDSPLAIQATEIFRQHHQYFDEHAKALISAGKDPLSLPNLRFSLTSEESRAINTMTGPAIVISASGMANAGRIRHHLRHNLWRRGASVVFCGYQGEGTPGRKIVDGAKHITIFGEEISVAAKIYTIGGFSAHAGQSEILKWLSSFDGKDTKVILIHGEVKALNALSGIIKDTIGMDVHVPSYLEELTLAPGKVMVPVVDEAKAAPRIDWEYLLADSRNLYAEFQKRMETAKEKSWVAQTDLRDRVLDLNRKMVEMITEL</sequence>
<organism evidence="5 6">
    <name type="scientific">Humidesulfovibrio mexicanus</name>
    <dbReference type="NCBI Taxonomy" id="147047"/>
    <lineage>
        <taxon>Bacteria</taxon>
        <taxon>Pseudomonadati</taxon>
        <taxon>Thermodesulfobacteriota</taxon>
        <taxon>Desulfovibrionia</taxon>
        <taxon>Desulfovibrionales</taxon>
        <taxon>Desulfovibrionaceae</taxon>
        <taxon>Humidesulfovibrio</taxon>
    </lineage>
</organism>
<evidence type="ECO:0000259" key="3">
    <source>
        <dbReference type="SMART" id="SM00849"/>
    </source>
</evidence>
<dbReference type="Pfam" id="PF00753">
    <property type="entry name" value="Lactamase_B"/>
    <property type="match status" value="1"/>
</dbReference>
<keyword evidence="1" id="KW-0378">Hydrolase</keyword>
<dbReference type="Gene3D" id="3.40.50.10890">
    <property type="match status" value="1"/>
</dbReference>
<dbReference type="SUPFAM" id="SSF56281">
    <property type="entry name" value="Metallo-hydrolase/oxidoreductase"/>
    <property type="match status" value="1"/>
</dbReference>
<dbReference type="GO" id="GO:0004521">
    <property type="term" value="F:RNA endonuclease activity"/>
    <property type="evidence" value="ECO:0007669"/>
    <property type="project" value="TreeGrafter"/>
</dbReference>
<evidence type="ECO:0000256" key="1">
    <source>
        <dbReference type="ARBA" id="ARBA00022801"/>
    </source>
</evidence>
<dbReference type="PANTHER" id="PTHR11203">
    <property type="entry name" value="CLEAVAGE AND POLYADENYLATION SPECIFICITY FACTOR FAMILY MEMBER"/>
    <property type="match status" value="1"/>
</dbReference>
<feature type="domain" description="Beta-Casp" evidence="4">
    <location>
        <begin position="281"/>
        <end position="407"/>
    </location>
</feature>
<accession>A0A238XN25</accession>